<keyword evidence="2" id="KW-0812">Transmembrane</keyword>
<sequence>MRRLRHAATAILLSLFATPALAIDTSFHTYDGFQETVDAFRLVSMIFADARYETLVLIVAVVGIALGAIIASVRGQGLGLVAFGFQMLIGIGLFVGLVSTTGTVHVYDRVRNAYQPVGDVPNLLVLIAGVTNLMERSLAETIDDNTLDPNAKLEFGAGGHSFDLFLNAVSPRGPMTDTFLDATIKDYVRQCYPVARVSPAYGVDDDQLFRTTTDLPAAFAAMAGPATFSTVYTAADKGGTTVSCTEAWDHIQSRLSDPTLFDDYATQVCQRTGYDVSNAAQLARCRSRLGEMGQMMMGTPLSLQAFMTDVLLGNSVGDVLFEDSPATAARVMANRAMISNGLATMSVANEWMPTIRAVVFGIMLFMVPIALLFILTPINLRVANFALGLFVFVALWGVIDAGIYQLTLGRAMDVLSDMRSNHVGANAWMLAPSSAMKALAIFGSFRTAAAGLAGAFVFTVFRFSGNVFTAFTSGALQAQGQGTMAAAPMATREGYASALETQASATGTMARRNASSSFGDFGERSTFSANRSFGAAGAVMGEHGGGASGTAAFGLGGLDAARELGGISPALNGRDLSDPATVRAVRANATTAAIHNFAEKDALRTLGTTYFGGGQTGERAFAAFFQNMVQWKAFGDTRAYDMMMQGASRHFERAGYSRQDAELKASGVVAQASADPTFAKLIANSFEQEAMLRNDLTGAQIQVGAMEGRRDFAGDNVARIERGNVATEQAHRTGSNDGQRNAASMLGLSVQETSRRIAFINALSGEARSSAITQLSRATGRNEAQVMHALETYNASVQLGTADGATAETAREGTSVYGRTREAAGYDVAERAGKLDAQREVGHDGTRSSARIGEQRRQAENAGFAKGAGAAGMSVRQAAQLDSFIRTLSQGAGNQVDMAEGGAEGIADRARNDRLTRIVDNERLTRMQQLLGEHGVKMSKRQIAMDQNGDLSLNLTPDTAAQLWRGGLINESQLGAIANGGRARFSFAHNDVLVSSSVGFQQSARSDTSTRFEAGKQAGPDTVEHFLGGGEQGQAMMQNWLKGGFEMDRHGNWRLKPQVADTLTRDVSAIVAQTGWQRGIARSAQDQVSMGTKVGAEIGGAVGISDSEAIGGRGAAPQSNPSAGRSQSPQKVSSSSGRLGAQLGFSSSDMGTANETAQSTLDIVNYDVREVIAASERAAARSSNPEATLSRELSERILGQNGMRNRYLEQADSDRATFDITGPLTSIEQHSILERGSFSTDVVGSPIDGDSSFKKR</sequence>
<keyword evidence="2" id="KW-1133">Transmembrane helix</keyword>
<feature type="chain" id="PRO_5008556379" evidence="3">
    <location>
        <begin position="23"/>
        <end position="1256"/>
    </location>
</feature>
<feature type="transmembrane region" description="Helical" evidence="2">
    <location>
        <begin position="438"/>
        <end position="461"/>
    </location>
</feature>
<keyword evidence="6" id="KW-1185">Reference proteome</keyword>
<evidence type="ECO:0000256" key="2">
    <source>
        <dbReference type="SAM" id="Phobius"/>
    </source>
</evidence>
<protein>
    <submittedName>
        <fullName evidence="5">DNA transfer protein</fullName>
    </submittedName>
</protein>
<dbReference type="KEGG" id="span:AWL63_18775"/>
<evidence type="ECO:0000259" key="4">
    <source>
        <dbReference type="Pfam" id="PF07916"/>
    </source>
</evidence>
<feature type="signal peptide" evidence="3">
    <location>
        <begin position="1"/>
        <end position="22"/>
    </location>
</feature>
<dbReference type="Pfam" id="PF07916">
    <property type="entry name" value="TraG_N"/>
    <property type="match status" value="1"/>
</dbReference>
<evidence type="ECO:0000256" key="1">
    <source>
        <dbReference type="SAM" id="MobiDB-lite"/>
    </source>
</evidence>
<gene>
    <name evidence="5" type="ORF">AWL63_18775</name>
</gene>
<feature type="domain" description="TraG N-terminal Proteobacteria" evidence="4">
    <location>
        <begin position="27"/>
        <end position="481"/>
    </location>
</feature>
<feature type="region of interest" description="Disordered" evidence="1">
    <location>
        <begin position="838"/>
        <end position="869"/>
    </location>
</feature>
<feature type="transmembrane region" description="Helical" evidence="2">
    <location>
        <begin position="382"/>
        <end position="403"/>
    </location>
</feature>
<feature type="compositionally biased region" description="Low complexity" evidence="1">
    <location>
        <begin position="1126"/>
        <end position="1136"/>
    </location>
</feature>
<keyword evidence="3" id="KW-0732">Signal</keyword>
<dbReference type="Proteomes" id="UP000094256">
    <property type="component" value="Chromosome"/>
</dbReference>
<dbReference type="InterPro" id="IPR012931">
    <property type="entry name" value="TraG_N_Proteobacteria"/>
</dbReference>
<feature type="region of interest" description="Disordered" evidence="1">
    <location>
        <begin position="1105"/>
        <end position="1152"/>
    </location>
</feature>
<reference evidence="5 6" key="1">
    <citation type="submission" date="2016-01" db="EMBL/GenBank/DDBJ databases">
        <title>Complete genome and mega plasmid sequence of Sphingomonas panacis DCY99 elicits systemic resistance in rice to Xanthomonas oryzae.</title>
        <authorList>
            <person name="Kim Y.J."/>
            <person name="Yang D.C."/>
            <person name="Sing P."/>
        </authorList>
    </citation>
    <scope>NUCLEOTIDE SEQUENCE [LARGE SCALE GENOMIC DNA]</scope>
    <source>
        <strain evidence="5 6">DCY99</strain>
    </source>
</reference>
<accession>A0A1B3ZE20</accession>
<feature type="compositionally biased region" description="Low complexity" evidence="1">
    <location>
        <begin position="860"/>
        <end position="869"/>
    </location>
</feature>
<dbReference type="AlphaFoldDB" id="A0A1B3ZE20"/>
<evidence type="ECO:0000313" key="6">
    <source>
        <dbReference type="Proteomes" id="UP000094256"/>
    </source>
</evidence>
<feature type="transmembrane region" description="Helical" evidence="2">
    <location>
        <begin position="355"/>
        <end position="376"/>
    </location>
</feature>
<feature type="transmembrane region" description="Helical" evidence="2">
    <location>
        <begin position="80"/>
        <end position="107"/>
    </location>
</feature>
<evidence type="ECO:0000256" key="3">
    <source>
        <dbReference type="SAM" id="SignalP"/>
    </source>
</evidence>
<keyword evidence="2" id="KW-0472">Membrane</keyword>
<feature type="transmembrane region" description="Helical" evidence="2">
    <location>
        <begin position="54"/>
        <end position="73"/>
    </location>
</feature>
<dbReference type="STRING" id="1560345.AWL63_18775"/>
<dbReference type="EMBL" id="CP014168">
    <property type="protein sequence ID" value="AOH85678.1"/>
    <property type="molecule type" value="Genomic_DNA"/>
</dbReference>
<name>A0A1B3ZE20_9SPHN</name>
<dbReference type="RefSeq" id="WP_069206213.1">
    <property type="nucleotide sequence ID" value="NZ_CP014168.1"/>
</dbReference>
<proteinExistence type="predicted"/>
<organism evidence="5 6">
    <name type="scientific">Sphingomonas panacis</name>
    <dbReference type="NCBI Taxonomy" id="1560345"/>
    <lineage>
        <taxon>Bacteria</taxon>
        <taxon>Pseudomonadati</taxon>
        <taxon>Pseudomonadota</taxon>
        <taxon>Alphaproteobacteria</taxon>
        <taxon>Sphingomonadales</taxon>
        <taxon>Sphingomonadaceae</taxon>
        <taxon>Sphingomonas</taxon>
    </lineage>
</organism>
<dbReference type="OrthoDB" id="5408904at2"/>
<evidence type="ECO:0000313" key="5">
    <source>
        <dbReference type="EMBL" id="AOH85678.1"/>
    </source>
</evidence>